<feature type="domain" description="Bromo" evidence="9">
    <location>
        <begin position="160"/>
        <end position="230"/>
    </location>
</feature>
<evidence type="ECO:0000256" key="8">
    <source>
        <dbReference type="PROSITE-ProRule" id="PRU00035"/>
    </source>
</evidence>
<gene>
    <name evidence="10" type="ORF">LOTGIDRAFT_227755</name>
</gene>
<evidence type="ECO:0000313" key="11">
    <source>
        <dbReference type="Proteomes" id="UP000030746"/>
    </source>
</evidence>
<evidence type="ECO:0000256" key="1">
    <source>
        <dbReference type="ARBA" id="ARBA00004123"/>
    </source>
</evidence>
<organism evidence="10 11">
    <name type="scientific">Lottia gigantea</name>
    <name type="common">Giant owl limpet</name>
    <dbReference type="NCBI Taxonomy" id="225164"/>
    <lineage>
        <taxon>Eukaryota</taxon>
        <taxon>Metazoa</taxon>
        <taxon>Spiralia</taxon>
        <taxon>Lophotrochozoa</taxon>
        <taxon>Mollusca</taxon>
        <taxon>Gastropoda</taxon>
        <taxon>Patellogastropoda</taxon>
        <taxon>Lottioidea</taxon>
        <taxon>Lottiidae</taxon>
        <taxon>Lottia</taxon>
    </lineage>
</organism>
<feature type="domain" description="Bromo" evidence="9">
    <location>
        <begin position="36"/>
        <end position="106"/>
    </location>
</feature>
<dbReference type="PANTHER" id="PTHR16062">
    <property type="entry name" value="SWI/SNF-RELATED"/>
    <property type="match status" value="1"/>
</dbReference>
<dbReference type="PROSITE" id="PS00633">
    <property type="entry name" value="BROMODOMAIN_1"/>
    <property type="match status" value="1"/>
</dbReference>
<dbReference type="InterPro" id="IPR037382">
    <property type="entry name" value="Rsc/polybromo"/>
</dbReference>
<evidence type="ECO:0000256" key="7">
    <source>
        <dbReference type="ARBA" id="ARBA00023242"/>
    </source>
</evidence>
<dbReference type="AlphaFoldDB" id="V3ZXL5"/>
<dbReference type="EMBL" id="KB203260">
    <property type="protein sequence ID" value="ESO85726.1"/>
    <property type="molecule type" value="Genomic_DNA"/>
</dbReference>
<name>V3ZXL5_LOTGI</name>
<dbReference type="GO" id="GO:0003682">
    <property type="term" value="F:chromatin binding"/>
    <property type="evidence" value="ECO:0007669"/>
    <property type="project" value="TreeGrafter"/>
</dbReference>
<dbReference type="RefSeq" id="XP_009063586.1">
    <property type="nucleotide sequence ID" value="XM_009065338.1"/>
</dbReference>
<evidence type="ECO:0000256" key="4">
    <source>
        <dbReference type="ARBA" id="ARBA00023015"/>
    </source>
</evidence>
<keyword evidence="7" id="KW-0539">Nucleus</keyword>
<dbReference type="PANTHER" id="PTHR16062:SF19">
    <property type="entry name" value="PROTEIN POLYBROMO-1"/>
    <property type="match status" value="1"/>
</dbReference>
<evidence type="ECO:0000256" key="6">
    <source>
        <dbReference type="ARBA" id="ARBA00023163"/>
    </source>
</evidence>
<dbReference type="InterPro" id="IPR018359">
    <property type="entry name" value="Bromodomain_CS"/>
</dbReference>
<keyword evidence="6" id="KW-0804">Transcription</keyword>
<dbReference type="Pfam" id="PF00439">
    <property type="entry name" value="Bromodomain"/>
    <property type="match status" value="2"/>
</dbReference>
<dbReference type="Proteomes" id="UP000030746">
    <property type="component" value="Unassembled WGS sequence"/>
</dbReference>
<proteinExistence type="predicted"/>
<dbReference type="SUPFAM" id="SSF47370">
    <property type="entry name" value="Bromodomain"/>
    <property type="match status" value="2"/>
</dbReference>
<evidence type="ECO:0000256" key="2">
    <source>
        <dbReference type="ARBA" id="ARBA00022737"/>
    </source>
</evidence>
<keyword evidence="3" id="KW-0156">Chromatin regulator</keyword>
<comment type="subcellular location">
    <subcellularLocation>
        <location evidence="1">Nucleus</location>
    </subcellularLocation>
</comment>
<dbReference type="CTD" id="20247424"/>
<evidence type="ECO:0000259" key="9">
    <source>
        <dbReference type="PROSITE" id="PS50014"/>
    </source>
</evidence>
<accession>V3ZXL5</accession>
<dbReference type="GO" id="GO:0006338">
    <property type="term" value="P:chromatin remodeling"/>
    <property type="evidence" value="ECO:0007669"/>
    <property type="project" value="InterPro"/>
</dbReference>
<evidence type="ECO:0000256" key="3">
    <source>
        <dbReference type="ARBA" id="ARBA00022853"/>
    </source>
</evidence>
<dbReference type="Gene3D" id="1.20.920.10">
    <property type="entry name" value="Bromodomain-like"/>
    <property type="match status" value="2"/>
</dbReference>
<evidence type="ECO:0000313" key="10">
    <source>
        <dbReference type="EMBL" id="ESO85726.1"/>
    </source>
</evidence>
<dbReference type="GeneID" id="20247424"/>
<dbReference type="PROSITE" id="PS50014">
    <property type="entry name" value="BROMODOMAIN_2"/>
    <property type="match status" value="2"/>
</dbReference>
<dbReference type="PRINTS" id="PR00503">
    <property type="entry name" value="BROMODOMAIN"/>
</dbReference>
<dbReference type="OrthoDB" id="10009055at2759"/>
<dbReference type="InterPro" id="IPR036427">
    <property type="entry name" value="Bromodomain-like_sf"/>
</dbReference>
<dbReference type="KEGG" id="lgi:LOTGIDRAFT_227755"/>
<keyword evidence="11" id="KW-1185">Reference proteome</keyword>
<dbReference type="GO" id="GO:0016586">
    <property type="term" value="C:RSC-type complex"/>
    <property type="evidence" value="ECO:0007669"/>
    <property type="project" value="InterPro"/>
</dbReference>
<keyword evidence="5 8" id="KW-0103">Bromodomain</keyword>
<dbReference type="GO" id="GO:0006368">
    <property type="term" value="P:transcription elongation by RNA polymerase II"/>
    <property type="evidence" value="ECO:0007669"/>
    <property type="project" value="TreeGrafter"/>
</dbReference>
<dbReference type="SMART" id="SM00297">
    <property type="entry name" value="BROMO"/>
    <property type="match status" value="2"/>
</dbReference>
<evidence type="ECO:0000256" key="5">
    <source>
        <dbReference type="ARBA" id="ARBA00023117"/>
    </source>
</evidence>
<keyword evidence="4" id="KW-0805">Transcription regulation</keyword>
<dbReference type="InterPro" id="IPR001487">
    <property type="entry name" value="Bromodomain"/>
</dbReference>
<sequence length="240" mass="28208">MTLICYLVSFLLSYNVSAHRLLFLIIIYKHYFQDFNGRLLRGIFHVLPSKKDYPDYYQVIMEPIDLSMIEAKIKAEKYLTEQALLSDFELMFNNARHYNEEKSLVYQDANTLERVLKAKVRSMGPLTPKSMGRKKNRSFSPLDEKLQELYDTVRNASDKSGRELATPFIKLPLKAEYPDYYEVIKKPVDLQRIQQKLVTHCYDSLEDMVADCVQMFDNACKYNEPDSLIYKVLYSNFQIS</sequence>
<reference evidence="10 11" key="1">
    <citation type="journal article" date="2013" name="Nature">
        <title>Insights into bilaterian evolution from three spiralian genomes.</title>
        <authorList>
            <person name="Simakov O."/>
            <person name="Marletaz F."/>
            <person name="Cho S.J."/>
            <person name="Edsinger-Gonzales E."/>
            <person name="Havlak P."/>
            <person name="Hellsten U."/>
            <person name="Kuo D.H."/>
            <person name="Larsson T."/>
            <person name="Lv J."/>
            <person name="Arendt D."/>
            <person name="Savage R."/>
            <person name="Osoegawa K."/>
            <person name="de Jong P."/>
            <person name="Grimwood J."/>
            <person name="Chapman J.A."/>
            <person name="Shapiro H."/>
            <person name="Aerts A."/>
            <person name="Otillar R.P."/>
            <person name="Terry A.Y."/>
            <person name="Boore J.L."/>
            <person name="Grigoriev I.V."/>
            <person name="Lindberg D.R."/>
            <person name="Seaver E.C."/>
            <person name="Weisblat D.A."/>
            <person name="Putnam N.H."/>
            <person name="Rokhsar D.S."/>
        </authorList>
    </citation>
    <scope>NUCLEOTIDE SEQUENCE [LARGE SCALE GENOMIC DNA]</scope>
</reference>
<dbReference type="FunFam" id="1.20.920.10:FF:000006">
    <property type="entry name" value="protein polybromo-1 isoform X1"/>
    <property type="match status" value="1"/>
</dbReference>
<dbReference type="STRING" id="225164.V3ZXL5"/>
<dbReference type="OMA" id="ICIEDIF"/>
<protein>
    <recommendedName>
        <fullName evidence="9">Bromo domain-containing protein</fullName>
    </recommendedName>
</protein>
<keyword evidence="2" id="KW-0677">Repeat</keyword>